<dbReference type="GO" id="GO:0016788">
    <property type="term" value="F:hydrolase activity, acting on ester bonds"/>
    <property type="evidence" value="ECO:0007669"/>
    <property type="project" value="TreeGrafter"/>
</dbReference>
<name>A0A653DZG9_9PSED</name>
<organism evidence="4">
    <name type="scientific">Pseudomonas marincola</name>
    <dbReference type="NCBI Taxonomy" id="437900"/>
    <lineage>
        <taxon>Bacteria</taxon>
        <taxon>Pseudomonadati</taxon>
        <taxon>Pseudomonadota</taxon>
        <taxon>Gammaproteobacteria</taxon>
        <taxon>Pseudomonadales</taxon>
        <taxon>Pseudomonadaceae</taxon>
        <taxon>Pseudomonas</taxon>
    </lineage>
</organism>
<dbReference type="PANTHER" id="PTHR40841">
    <property type="entry name" value="SIDEROPHORE TRIACETYLFUSARININE C ESTERASE"/>
    <property type="match status" value="1"/>
</dbReference>
<gene>
    <name evidence="4" type="ORF">PMYSY11_0312</name>
</gene>
<dbReference type="PANTHER" id="PTHR40841:SF2">
    <property type="entry name" value="SIDEROPHORE-DEGRADING ESTERASE (EUROFUNG)"/>
    <property type="match status" value="1"/>
</dbReference>
<evidence type="ECO:0000313" key="4">
    <source>
        <dbReference type="EMBL" id="VEV95359.1"/>
    </source>
</evidence>
<sequence length="302" mass="33329">MKALLMLFMAMLAGPVLAKPDLSQTMGDTLARSGSESYSFERFDLAAADNQRHYRVYLAVPKQPAPAQGYPVMYMLDGNAALASLQESWLAEAENPPLLVMIGYDTELRIEPLARTFDYTPSPLTGEPFADESSQGRMAGGASQFLELIETRIKPQVNARHRVDRQQQTLWGHSYGGVFVLNCLFVRPDAFQRYVAVSPSLWWQSGLLLQVEKQLPLKARARVMILQGEQEGRAEKGREMPAARAQAMRAVGTDALAKMVARLAAYPHIEVDYQTLKGLGHGPMFAASIPLAMQFATEQGAP</sequence>
<dbReference type="SUPFAM" id="SSF53474">
    <property type="entry name" value="alpha/beta-Hydrolases"/>
    <property type="match status" value="1"/>
</dbReference>
<dbReference type="InterPro" id="IPR029058">
    <property type="entry name" value="AB_hydrolase_fold"/>
</dbReference>
<evidence type="ECO:0000256" key="1">
    <source>
        <dbReference type="ARBA" id="ARBA00005622"/>
    </source>
</evidence>
<dbReference type="Gene3D" id="3.40.50.1820">
    <property type="entry name" value="alpha/beta hydrolase"/>
    <property type="match status" value="1"/>
</dbReference>
<keyword evidence="2" id="KW-0378">Hydrolase</keyword>
<comment type="similarity">
    <text evidence="1">Belongs to the esterase D family.</text>
</comment>
<evidence type="ECO:0008006" key="5">
    <source>
        <dbReference type="Google" id="ProtNLM"/>
    </source>
</evidence>
<dbReference type="AlphaFoldDB" id="A0A653DZG9"/>
<dbReference type="InterPro" id="IPR052558">
    <property type="entry name" value="Siderophore_Hydrolase_D"/>
</dbReference>
<dbReference type="InterPro" id="IPR000801">
    <property type="entry name" value="Esterase-like"/>
</dbReference>
<evidence type="ECO:0000256" key="3">
    <source>
        <dbReference type="SAM" id="SignalP"/>
    </source>
</evidence>
<protein>
    <recommendedName>
        <fullName evidence="5">Esterase</fullName>
    </recommendedName>
</protein>
<proteinExistence type="inferred from homology"/>
<dbReference type="RefSeq" id="WP_172970625.1">
    <property type="nucleotide sequence ID" value="NZ_LR215729.2"/>
</dbReference>
<feature type="signal peptide" evidence="3">
    <location>
        <begin position="1"/>
        <end position="18"/>
    </location>
</feature>
<evidence type="ECO:0000256" key="2">
    <source>
        <dbReference type="ARBA" id="ARBA00022801"/>
    </source>
</evidence>
<accession>A0A653DZG9</accession>
<reference evidence="4" key="1">
    <citation type="submission" date="2019-02" db="EMBL/GenBank/DDBJ databases">
        <authorList>
            <consortium name="Genoscope - CEA"/>
            <person name="William W."/>
        </authorList>
    </citation>
    <scope>NUCLEOTIDE SEQUENCE [LARGE SCALE GENOMIC DNA]</scope>
    <source>
        <strain evidence="4">YSy11</strain>
    </source>
</reference>
<dbReference type="Pfam" id="PF00756">
    <property type="entry name" value="Esterase"/>
    <property type="match status" value="1"/>
</dbReference>
<keyword evidence="3" id="KW-0732">Signal</keyword>
<dbReference type="EMBL" id="LR215729">
    <property type="protein sequence ID" value="VEV95359.1"/>
    <property type="molecule type" value="Genomic_DNA"/>
</dbReference>
<feature type="chain" id="PRO_5024953844" description="Esterase" evidence="3">
    <location>
        <begin position="19"/>
        <end position="302"/>
    </location>
</feature>